<dbReference type="Proteomes" id="UP000885660">
    <property type="component" value="Unassembled WGS sequence"/>
</dbReference>
<feature type="domain" description="Histone deacetylase" evidence="2">
    <location>
        <begin position="16"/>
        <end position="267"/>
    </location>
</feature>
<dbReference type="InterPro" id="IPR023696">
    <property type="entry name" value="Ureohydrolase_dom_sf"/>
</dbReference>
<name>A0A7V0N245_UNCAE</name>
<dbReference type="GO" id="GO:0040029">
    <property type="term" value="P:epigenetic regulation of gene expression"/>
    <property type="evidence" value="ECO:0007669"/>
    <property type="project" value="TreeGrafter"/>
</dbReference>
<evidence type="ECO:0000313" key="3">
    <source>
        <dbReference type="EMBL" id="HDN85403.1"/>
    </source>
</evidence>
<dbReference type="InterPro" id="IPR000286">
    <property type="entry name" value="HDACs"/>
</dbReference>
<accession>A0A7V0N245</accession>
<dbReference type="InterPro" id="IPR037138">
    <property type="entry name" value="His_deacetylse_dom_sf"/>
</dbReference>
<comment type="caution">
    <text evidence="3">The sequence shown here is derived from an EMBL/GenBank/DDBJ whole genome shotgun (WGS) entry which is preliminary data.</text>
</comment>
<gene>
    <name evidence="3" type="ORF">ENG47_06590</name>
</gene>
<dbReference type="SUPFAM" id="SSF52768">
    <property type="entry name" value="Arginase/deacetylase"/>
    <property type="match status" value="1"/>
</dbReference>
<evidence type="ECO:0000259" key="2">
    <source>
        <dbReference type="Pfam" id="PF00850"/>
    </source>
</evidence>
<protein>
    <submittedName>
        <fullName evidence="3">Histone deacetylase</fullName>
    </submittedName>
</protein>
<dbReference type="Gene3D" id="3.40.800.20">
    <property type="entry name" value="Histone deacetylase domain"/>
    <property type="match status" value="1"/>
</dbReference>
<evidence type="ECO:0000256" key="1">
    <source>
        <dbReference type="ARBA" id="ARBA00005947"/>
    </source>
</evidence>
<dbReference type="PRINTS" id="PR01270">
    <property type="entry name" value="HDASUPER"/>
</dbReference>
<dbReference type="CDD" id="cd09992">
    <property type="entry name" value="HDAC_classII"/>
    <property type="match status" value="1"/>
</dbReference>
<comment type="similarity">
    <text evidence="1">Belongs to the histone deacetylase family.</text>
</comment>
<dbReference type="EMBL" id="DRBC01000396">
    <property type="protein sequence ID" value="HDN85403.1"/>
    <property type="molecule type" value="Genomic_DNA"/>
</dbReference>
<reference evidence="3" key="1">
    <citation type="journal article" date="2020" name="mSystems">
        <title>Genome- and Community-Level Interaction Insights into Carbon Utilization and Element Cycling Functions of Hydrothermarchaeota in Hydrothermal Sediment.</title>
        <authorList>
            <person name="Zhou Z."/>
            <person name="Liu Y."/>
            <person name="Xu W."/>
            <person name="Pan J."/>
            <person name="Luo Z.H."/>
            <person name="Li M."/>
        </authorList>
    </citation>
    <scope>NUCLEOTIDE SEQUENCE [LARGE SCALE GENOMIC DNA]</scope>
    <source>
        <strain evidence="3">HyVt-219</strain>
    </source>
</reference>
<organism evidence="3">
    <name type="scientific">Aerophobetes bacterium</name>
    <dbReference type="NCBI Taxonomy" id="2030807"/>
    <lineage>
        <taxon>Bacteria</taxon>
        <taxon>Candidatus Aerophobota</taxon>
    </lineage>
</organism>
<proteinExistence type="inferred from homology"/>
<dbReference type="AlphaFoldDB" id="A0A7V0N245"/>
<dbReference type="PANTHER" id="PTHR10625">
    <property type="entry name" value="HISTONE DEACETYLASE HDAC1-RELATED"/>
    <property type="match status" value="1"/>
</dbReference>
<dbReference type="InterPro" id="IPR023801">
    <property type="entry name" value="His_deacetylse_dom"/>
</dbReference>
<dbReference type="PANTHER" id="PTHR10625:SF10">
    <property type="entry name" value="HISTONE DEACETYLASE HDAC1"/>
    <property type="match status" value="1"/>
</dbReference>
<dbReference type="GO" id="GO:0004407">
    <property type="term" value="F:histone deacetylase activity"/>
    <property type="evidence" value="ECO:0007669"/>
    <property type="project" value="TreeGrafter"/>
</dbReference>
<sequence>MIIFSEKCLEYIFPGHPESPDRVRVVYEYLAKKRYKFEEAKSCQKEDILLVHTSSHFERVKNNNFFDPDTPNLENIHTYAMLSAGGAIQAAKKALSGENSFSLLRPPGHHAGRNYLGGFCYFNNIAIATTWALGKVDKVAIVDFDGHHGNGTEDIFRGERRVLYFSLHQSPAYPGTGLKSKGNALNFPLSPGCEEPEFMRFFLEGIEKIREFSPSLIAISAGFDAHRSESLLSLNLETETYFKIGKGIATLNKPVFAVLEGGYHEKMPFCVDNFLRGLGIR</sequence>
<dbReference type="Pfam" id="PF00850">
    <property type="entry name" value="Hist_deacetyl"/>
    <property type="match status" value="1"/>
</dbReference>